<feature type="region of interest" description="Disordered" evidence="1">
    <location>
        <begin position="1"/>
        <end position="38"/>
    </location>
</feature>
<protein>
    <submittedName>
        <fullName evidence="2">Uncharacterized protein</fullName>
    </submittedName>
</protein>
<evidence type="ECO:0000256" key="1">
    <source>
        <dbReference type="SAM" id="MobiDB-lite"/>
    </source>
</evidence>
<dbReference type="EMBL" id="NNRN01000062">
    <property type="protein sequence ID" value="OYR24249.1"/>
    <property type="molecule type" value="Genomic_DNA"/>
</dbReference>
<evidence type="ECO:0000313" key="2">
    <source>
        <dbReference type="EMBL" id="OYR24249.1"/>
    </source>
</evidence>
<reference evidence="2 3" key="1">
    <citation type="submission" date="2017-07" db="EMBL/GenBank/DDBJ databases">
        <title>Draft genome of Ochrobactrum lupini type strain LUP21.</title>
        <authorList>
            <person name="Krzyzanowska D.M."/>
            <person name="Jafra S."/>
        </authorList>
    </citation>
    <scope>NUCLEOTIDE SEQUENCE [LARGE SCALE GENOMIC DNA]</scope>
    <source>
        <strain evidence="2 3">LUP21</strain>
    </source>
</reference>
<dbReference type="Proteomes" id="UP000216363">
    <property type="component" value="Unassembled WGS sequence"/>
</dbReference>
<evidence type="ECO:0000313" key="3">
    <source>
        <dbReference type="Proteomes" id="UP000216363"/>
    </source>
</evidence>
<proteinExistence type="predicted"/>
<name>A0A256GAW0_9HYPH</name>
<gene>
    <name evidence="2" type="ORF">CES86_4533</name>
</gene>
<dbReference type="AlphaFoldDB" id="A0A256GAW0"/>
<sequence>MHSDFSGEQQYSEFSPPAAGSSVQASLATGFHPQHLQP</sequence>
<accession>A0A256GAW0</accession>
<feature type="compositionally biased region" description="Polar residues" evidence="1">
    <location>
        <begin position="1"/>
        <end position="13"/>
    </location>
</feature>
<comment type="caution">
    <text evidence="2">The sequence shown here is derived from an EMBL/GenBank/DDBJ whole genome shotgun (WGS) entry which is preliminary data.</text>
</comment>
<organism evidence="2 3">
    <name type="scientific">Brucella lupini</name>
    <dbReference type="NCBI Taxonomy" id="255457"/>
    <lineage>
        <taxon>Bacteria</taxon>
        <taxon>Pseudomonadati</taxon>
        <taxon>Pseudomonadota</taxon>
        <taxon>Alphaproteobacteria</taxon>
        <taxon>Hyphomicrobiales</taxon>
        <taxon>Brucellaceae</taxon>
        <taxon>Brucella/Ochrobactrum group</taxon>
        <taxon>Brucella</taxon>
    </lineage>
</organism>